<keyword evidence="2" id="KW-0472">Membrane</keyword>
<feature type="transmembrane region" description="Helical" evidence="2">
    <location>
        <begin position="41"/>
        <end position="63"/>
    </location>
</feature>
<reference evidence="4" key="1">
    <citation type="journal article" date="2011" name="Genome Res.">
        <title>Phylogeny-wide analysis of social amoeba genomes highlights ancient origins for complex intercellular communication.</title>
        <authorList>
            <person name="Heidel A.J."/>
            <person name="Lawal H.M."/>
            <person name="Felder M."/>
            <person name="Schilde C."/>
            <person name="Helps N.R."/>
            <person name="Tunggal B."/>
            <person name="Rivero F."/>
            <person name="John U."/>
            <person name="Schleicher M."/>
            <person name="Eichinger L."/>
            <person name="Platzer M."/>
            <person name="Noegel A.A."/>
            <person name="Schaap P."/>
            <person name="Gloeckner G."/>
        </authorList>
    </citation>
    <scope>NUCLEOTIDE SEQUENCE [LARGE SCALE GENOMIC DNA]</scope>
    <source>
        <strain evidence="4">SH3</strain>
    </source>
</reference>
<evidence type="ECO:0000256" key="1">
    <source>
        <dbReference type="SAM" id="MobiDB-lite"/>
    </source>
</evidence>
<sequence length="95" mass="10486">MGGGFNVVEKKSVDRNDEGDDDGIPPFAYYAPLSSRLSTNYVGYAGWSTSWYSIIGFIVFLFWTRVICEALRSESTPVISDRTLIHPSSGVDGEI</sequence>
<dbReference type="RefSeq" id="XP_004350570.1">
    <property type="nucleotide sequence ID" value="XM_004350519.1"/>
</dbReference>
<organism evidence="3 4">
    <name type="scientific">Cavenderia fasciculata</name>
    <name type="common">Slime mold</name>
    <name type="synonym">Dictyostelium fasciculatum</name>
    <dbReference type="NCBI Taxonomy" id="261658"/>
    <lineage>
        <taxon>Eukaryota</taxon>
        <taxon>Amoebozoa</taxon>
        <taxon>Evosea</taxon>
        <taxon>Eumycetozoa</taxon>
        <taxon>Dictyostelia</taxon>
        <taxon>Acytosteliales</taxon>
        <taxon>Cavenderiaceae</taxon>
        <taxon>Cavenderia</taxon>
    </lineage>
</organism>
<keyword evidence="2" id="KW-1133">Transmembrane helix</keyword>
<protein>
    <recommendedName>
        <fullName evidence="5">Transmembrane protein</fullName>
    </recommendedName>
</protein>
<keyword evidence="4" id="KW-1185">Reference proteome</keyword>
<name>F4QDR5_CACFS</name>
<evidence type="ECO:0000313" key="3">
    <source>
        <dbReference type="EMBL" id="EGG13862.1"/>
    </source>
</evidence>
<evidence type="ECO:0008006" key="5">
    <source>
        <dbReference type="Google" id="ProtNLM"/>
    </source>
</evidence>
<evidence type="ECO:0000313" key="4">
    <source>
        <dbReference type="Proteomes" id="UP000007797"/>
    </source>
</evidence>
<dbReference type="AlphaFoldDB" id="F4QDR5"/>
<dbReference type="EMBL" id="GL883029">
    <property type="protein sequence ID" value="EGG13862.1"/>
    <property type="molecule type" value="Genomic_DNA"/>
</dbReference>
<dbReference type="Proteomes" id="UP000007797">
    <property type="component" value="Unassembled WGS sequence"/>
</dbReference>
<keyword evidence="2" id="KW-0812">Transmembrane</keyword>
<proteinExistence type="predicted"/>
<feature type="region of interest" description="Disordered" evidence="1">
    <location>
        <begin position="1"/>
        <end position="23"/>
    </location>
</feature>
<evidence type="ECO:0000256" key="2">
    <source>
        <dbReference type="SAM" id="Phobius"/>
    </source>
</evidence>
<gene>
    <name evidence="3" type="ORF">DFA_11623</name>
</gene>
<dbReference type="KEGG" id="dfa:DFA_11623"/>
<dbReference type="GeneID" id="14865816"/>
<accession>F4QDR5</accession>